<organism evidence="2 3">
    <name type="scientific">Longimicrobium terrae</name>
    <dbReference type="NCBI Taxonomy" id="1639882"/>
    <lineage>
        <taxon>Bacteria</taxon>
        <taxon>Pseudomonadati</taxon>
        <taxon>Gemmatimonadota</taxon>
        <taxon>Longimicrobiia</taxon>
        <taxon>Longimicrobiales</taxon>
        <taxon>Longimicrobiaceae</taxon>
        <taxon>Longimicrobium</taxon>
    </lineage>
</organism>
<accession>A0A841H728</accession>
<reference evidence="2 3" key="1">
    <citation type="submission" date="2020-08" db="EMBL/GenBank/DDBJ databases">
        <title>Genomic Encyclopedia of Type Strains, Phase IV (KMG-IV): sequencing the most valuable type-strain genomes for metagenomic binning, comparative biology and taxonomic classification.</title>
        <authorList>
            <person name="Goeker M."/>
        </authorList>
    </citation>
    <scope>NUCLEOTIDE SEQUENCE [LARGE SCALE GENOMIC DNA]</scope>
    <source>
        <strain evidence="2 3">DSM 29007</strain>
    </source>
</reference>
<evidence type="ECO:0000313" key="2">
    <source>
        <dbReference type="EMBL" id="MBB6074105.1"/>
    </source>
</evidence>
<keyword evidence="3" id="KW-1185">Reference proteome</keyword>
<comment type="caution">
    <text evidence="2">The sequence shown here is derived from an EMBL/GenBank/DDBJ whole genome shotgun (WGS) entry which is preliminary data.</text>
</comment>
<dbReference type="Proteomes" id="UP000582837">
    <property type="component" value="Unassembled WGS sequence"/>
</dbReference>
<evidence type="ECO:0000256" key="1">
    <source>
        <dbReference type="SAM" id="MobiDB-lite"/>
    </source>
</evidence>
<dbReference type="AlphaFoldDB" id="A0A841H728"/>
<evidence type="ECO:0000313" key="3">
    <source>
        <dbReference type="Proteomes" id="UP000582837"/>
    </source>
</evidence>
<dbReference type="EMBL" id="JACHIA010000045">
    <property type="protein sequence ID" value="MBB6074105.1"/>
    <property type="molecule type" value="Genomic_DNA"/>
</dbReference>
<proteinExistence type="predicted"/>
<gene>
    <name evidence="2" type="ORF">HNQ61_005786</name>
</gene>
<feature type="region of interest" description="Disordered" evidence="1">
    <location>
        <begin position="1"/>
        <end position="34"/>
    </location>
</feature>
<sequence length="108" mass="11573">MQSRISRPYPADKIKLTRMPPNPLTPQAGEGEPFGAEAGAARHAKRVVGVAVEAPNIARSAVCRGFPLLERRIHSLQILAAPPNSATRTDLSALPQPSPSLFWGRVGE</sequence>
<protein>
    <submittedName>
        <fullName evidence="2">Uncharacterized protein</fullName>
    </submittedName>
</protein>
<name>A0A841H728_9BACT</name>